<evidence type="ECO:0000313" key="3">
    <source>
        <dbReference type="Proteomes" id="UP000887222"/>
    </source>
</evidence>
<dbReference type="Pfam" id="PF04612">
    <property type="entry name" value="T2SSM"/>
    <property type="match status" value="1"/>
</dbReference>
<keyword evidence="1" id="KW-0812">Transmembrane</keyword>
<accession>A0ABQ4Q6K2</accession>
<organism evidence="2 3">
    <name type="scientific">Noviherbaspirillum aridicola</name>
    <dbReference type="NCBI Taxonomy" id="2849687"/>
    <lineage>
        <taxon>Bacteria</taxon>
        <taxon>Pseudomonadati</taxon>
        <taxon>Pseudomonadota</taxon>
        <taxon>Betaproteobacteria</taxon>
        <taxon>Burkholderiales</taxon>
        <taxon>Oxalobacteraceae</taxon>
        <taxon>Noviherbaspirillum</taxon>
    </lineage>
</organism>
<evidence type="ECO:0000256" key="1">
    <source>
        <dbReference type="SAM" id="Phobius"/>
    </source>
</evidence>
<sequence>MKQHLERIALKLDARSLRERAIIFVLAATILIVLVNQLLLDPQYRAQKQLSERIRQEQTQTAAIQTQIRELALAQQNDPDQGSKDRLRQLQQDLGQVRSALGNMQQGLIAPEKMAGLLEDMLRRHGKLRLVSLNTLPASSLLPGQPASTAATAGQPGAGVYRHGVEIVVRGQYLDIMNYLAQLEAMPSQLFWSKARLSVDQQPESTLTLTIFTLSLDAKWMKL</sequence>
<dbReference type="InterPro" id="IPR007690">
    <property type="entry name" value="T2SS_GspM"/>
</dbReference>
<proteinExistence type="predicted"/>
<keyword evidence="1" id="KW-0472">Membrane</keyword>
<dbReference type="Proteomes" id="UP000887222">
    <property type="component" value="Unassembled WGS sequence"/>
</dbReference>
<feature type="transmembrane region" description="Helical" evidence="1">
    <location>
        <begin position="21"/>
        <end position="40"/>
    </location>
</feature>
<gene>
    <name evidence="2" type="ORF">NCCP691_24490</name>
</gene>
<name>A0ABQ4Q6K2_9BURK</name>
<reference evidence="2 3" key="1">
    <citation type="journal article" date="2022" name="Int. J. Syst. Evol. Microbiol.">
        <title>Noviherbaspirillum aridicola sp. nov., isolated from an arid soil in Pakistan.</title>
        <authorList>
            <person name="Khan I.U."/>
            <person name="Saqib M."/>
            <person name="Amin A."/>
            <person name="Hussain F."/>
            <person name="Li L."/>
            <person name="Liu Y.H."/>
            <person name="Fang B.Z."/>
            <person name="Ahmed I."/>
            <person name="Li W.J."/>
        </authorList>
    </citation>
    <scope>NUCLEOTIDE SEQUENCE [LARGE SCALE GENOMIC DNA]</scope>
    <source>
        <strain evidence="2 3">NCCP-691</strain>
    </source>
</reference>
<dbReference type="EMBL" id="BPMK01000010">
    <property type="protein sequence ID" value="GIZ52435.1"/>
    <property type="molecule type" value="Genomic_DNA"/>
</dbReference>
<protein>
    <recommendedName>
        <fullName evidence="4">MSHA biogenesis protein MshJ</fullName>
    </recommendedName>
</protein>
<comment type="caution">
    <text evidence="2">The sequence shown here is derived from an EMBL/GenBank/DDBJ whole genome shotgun (WGS) entry which is preliminary data.</text>
</comment>
<dbReference type="RefSeq" id="WP_220808741.1">
    <property type="nucleotide sequence ID" value="NZ_BPMK01000010.1"/>
</dbReference>
<evidence type="ECO:0000313" key="2">
    <source>
        <dbReference type="EMBL" id="GIZ52435.1"/>
    </source>
</evidence>
<keyword evidence="3" id="KW-1185">Reference proteome</keyword>
<keyword evidence="1" id="KW-1133">Transmembrane helix</keyword>
<evidence type="ECO:0008006" key="4">
    <source>
        <dbReference type="Google" id="ProtNLM"/>
    </source>
</evidence>